<gene>
    <name evidence="1" type="ORF">B0T24DRAFT_523447</name>
</gene>
<accession>A0AAE0TV30</accession>
<sequence length="197" mass="21518">MAKRAEFLLDGDGDLRMVVPGREFVVCSRAVSRASPVFRCMLNGSWAEARPSDPSKAWIVDLPDDDAEAATVLLSAAHSRLDLVPALPHLSLLHRILVFSNKYDMTKSLRPWAAAWMPVLSNAINSPGSARDAFCAIIGVAWELGAQEELRAIATHMQFHCDVNSSGCLAMPMTGYPVEPTPETPLMPPMLLGKHLR</sequence>
<reference evidence="1" key="2">
    <citation type="submission" date="2023-06" db="EMBL/GenBank/DDBJ databases">
        <authorList>
            <consortium name="Lawrence Berkeley National Laboratory"/>
            <person name="Haridas S."/>
            <person name="Hensen N."/>
            <person name="Bonometti L."/>
            <person name="Westerberg I."/>
            <person name="Brannstrom I.O."/>
            <person name="Guillou S."/>
            <person name="Cros-Aarteil S."/>
            <person name="Calhoun S."/>
            <person name="Kuo A."/>
            <person name="Mondo S."/>
            <person name="Pangilinan J."/>
            <person name="Riley R."/>
            <person name="Labutti K."/>
            <person name="Andreopoulos B."/>
            <person name="Lipzen A."/>
            <person name="Chen C."/>
            <person name="Yanf M."/>
            <person name="Daum C."/>
            <person name="Ng V."/>
            <person name="Clum A."/>
            <person name="Steindorff A."/>
            <person name="Ohm R."/>
            <person name="Martin F."/>
            <person name="Silar P."/>
            <person name="Natvig D."/>
            <person name="Lalanne C."/>
            <person name="Gautier V."/>
            <person name="Ament-Velasquez S.L."/>
            <person name="Kruys A."/>
            <person name="Hutchinson M.I."/>
            <person name="Powell A.J."/>
            <person name="Barry K."/>
            <person name="Miller A.N."/>
            <person name="Grigoriev I.V."/>
            <person name="Debuchy R."/>
            <person name="Gladieux P."/>
            <person name="Thoren M.H."/>
            <person name="Johannesson H."/>
        </authorList>
    </citation>
    <scope>NUCLEOTIDE SEQUENCE</scope>
    <source>
        <strain evidence="1">CBS 958.72</strain>
    </source>
</reference>
<evidence type="ECO:0000313" key="2">
    <source>
        <dbReference type="Proteomes" id="UP001287356"/>
    </source>
</evidence>
<organism evidence="1 2">
    <name type="scientific">Lasiosphaeria ovina</name>
    <dbReference type="NCBI Taxonomy" id="92902"/>
    <lineage>
        <taxon>Eukaryota</taxon>
        <taxon>Fungi</taxon>
        <taxon>Dikarya</taxon>
        <taxon>Ascomycota</taxon>
        <taxon>Pezizomycotina</taxon>
        <taxon>Sordariomycetes</taxon>
        <taxon>Sordariomycetidae</taxon>
        <taxon>Sordariales</taxon>
        <taxon>Lasiosphaeriaceae</taxon>
        <taxon>Lasiosphaeria</taxon>
    </lineage>
</organism>
<dbReference type="Gene3D" id="3.30.710.10">
    <property type="entry name" value="Potassium Channel Kv1.1, Chain A"/>
    <property type="match status" value="1"/>
</dbReference>
<name>A0AAE0TV30_9PEZI</name>
<dbReference type="AlphaFoldDB" id="A0AAE0TV30"/>
<evidence type="ECO:0008006" key="3">
    <source>
        <dbReference type="Google" id="ProtNLM"/>
    </source>
</evidence>
<proteinExistence type="predicted"/>
<evidence type="ECO:0000313" key="1">
    <source>
        <dbReference type="EMBL" id="KAK3380575.1"/>
    </source>
</evidence>
<dbReference type="InterPro" id="IPR011333">
    <property type="entry name" value="SKP1/BTB/POZ_sf"/>
</dbReference>
<dbReference type="EMBL" id="JAULSN010000002">
    <property type="protein sequence ID" value="KAK3380575.1"/>
    <property type="molecule type" value="Genomic_DNA"/>
</dbReference>
<comment type="caution">
    <text evidence="1">The sequence shown here is derived from an EMBL/GenBank/DDBJ whole genome shotgun (WGS) entry which is preliminary data.</text>
</comment>
<keyword evidence="2" id="KW-1185">Reference proteome</keyword>
<dbReference type="SUPFAM" id="SSF54695">
    <property type="entry name" value="POZ domain"/>
    <property type="match status" value="1"/>
</dbReference>
<protein>
    <recommendedName>
        <fullName evidence="3">BTB domain-containing protein</fullName>
    </recommendedName>
</protein>
<dbReference type="Proteomes" id="UP001287356">
    <property type="component" value="Unassembled WGS sequence"/>
</dbReference>
<dbReference type="CDD" id="cd18186">
    <property type="entry name" value="BTB_POZ_ZBTB_KLHL-like"/>
    <property type="match status" value="1"/>
</dbReference>
<reference evidence="1" key="1">
    <citation type="journal article" date="2023" name="Mol. Phylogenet. Evol.">
        <title>Genome-scale phylogeny and comparative genomics of the fungal order Sordariales.</title>
        <authorList>
            <person name="Hensen N."/>
            <person name="Bonometti L."/>
            <person name="Westerberg I."/>
            <person name="Brannstrom I.O."/>
            <person name="Guillou S."/>
            <person name="Cros-Aarteil S."/>
            <person name="Calhoun S."/>
            <person name="Haridas S."/>
            <person name="Kuo A."/>
            <person name="Mondo S."/>
            <person name="Pangilinan J."/>
            <person name="Riley R."/>
            <person name="LaButti K."/>
            <person name="Andreopoulos B."/>
            <person name="Lipzen A."/>
            <person name="Chen C."/>
            <person name="Yan M."/>
            <person name="Daum C."/>
            <person name="Ng V."/>
            <person name="Clum A."/>
            <person name="Steindorff A."/>
            <person name="Ohm R.A."/>
            <person name="Martin F."/>
            <person name="Silar P."/>
            <person name="Natvig D.O."/>
            <person name="Lalanne C."/>
            <person name="Gautier V."/>
            <person name="Ament-Velasquez S.L."/>
            <person name="Kruys A."/>
            <person name="Hutchinson M.I."/>
            <person name="Powell A.J."/>
            <person name="Barry K."/>
            <person name="Miller A.N."/>
            <person name="Grigoriev I.V."/>
            <person name="Debuchy R."/>
            <person name="Gladieux P."/>
            <person name="Hiltunen Thoren M."/>
            <person name="Johannesson H."/>
        </authorList>
    </citation>
    <scope>NUCLEOTIDE SEQUENCE</scope>
    <source>
        <strain evidence="1">CBS 958.72</strain>
    </source>
</reference>